<evidence type="ECO:0000313" key="8">
    <source>
        <dbReference type="EMBL" id="KAF0310956.1"/>
    </source>
</evidence>
<dbReference type="AlphaFoldDB" id="A0A6A4WTU6"/>
<comment type="cofactor">
    <cofactor evidence="1">
        <name>L-ascorbate</name>
        <dbReference type="ChEBI" id="CHEBI:38290"/>
    </cofactor>
</comment>
<organism evidence="8 9">
    <name type="scientific">Amphibalanus amphitrite</name>
    <name type="common">Striped barnacle</name>
    <name type="synonym">Balanus amphitrite</name>
    <dbReference type="NCBI Taxonomy" id="1232801"/>
    <lineage>
        <taxon>Eukaryota</taxon>
        <taxon>Metazoa</taxon>
        <taxon>Ecdysozoa</taxon>
        <taxon>Arthropoda</taxon>
        <taxon>Crustacea</taxon>
        <taxon>Multicrustacea</taxon>
        <taxon>Cirripedia</taxon>
        <taxon>Thoracica</taxon>
        <taxon>Thoracicalcarea</taxon>
        <taxon>Balanomorpha</taxon>
        <taxon>Balanoidea</taxon>
        <taxon>Balanidae</taxon>
        <taxon>Amphibalaninae</taxon>
        <taxon>Amphibalanus</taxon>
    </lineage>
</organism>
<proteinExistence type="predicted"/>
<sequence>MKLTLKAGQKYGTVSFSYNFLSNVRRPSSTVYNYPIDNSSLIPLPPPPSPLQLSRSMVVGGRSGDKVSESRVSLTAWMDDSRHPLVAAASRRVSAITGLFTDVGRGEAEQFQLSDVVRGGATAFPKLGVSVTPEKGAAAFWYNLRRNGRGDVRTLHGGCPVAYGAKWIANKWIRERAQFRQRPCALSPKE</sequence>
<accession>A0A6A4WTU6</accession>
<dbReference type="Proteomes" id="UP000440578">
    <property type="component" value="Unassembled WGS sequence"/>
</dbReference>
<evidence type="ECO:0000256" key="6">
    <source>
        <dbReference type="ARBA" id="ARBA00023004"/>
    </source>
</evidence>
<keyword evidence="9" id="KW-1185">Reference proteome</keyword>
<dbReference type="GO" id="GO:0005506">
    <property type="term" value="F:iron ion binding"/>
    <property type="evidence" value="ECO:0007669"/>
    <property type="project" value="InterPro"/>
</dbReference>
<protein>
    <submittedName>
        <fullName evidence="8">Prolyl 4-hydroxylase subunit alpha-2</fullName>
    </submittedName>
</protein>
<evidence type="ECO:0000256" key="4">
    <source>
        <dbReference type="ARBA" id="ARBA00022964"/>
    </source>
</evidence>
<keyword evidence="4" id="KW-0223">Dioxygenase</keyword>
<dbReference type="Gene3D" id="2.60.120.620">
    <property type="entry name" value="q2cbj1_9rhob like domain"/>
    <property type="match status" value="2"/>
</dbReference>
<dbReference type="PANTHER" id="PTHR10869">
    <property type="entry name" value="PROLYL 4-HYDROXYLASE ALPHA SUBUNIT"/>
    <property type="match status" value="1"/>
</dbReference>
<evidence type="ECO:0000259" key="7">
    <source>
        <dbReference type="SMART" id="SM00702"/>
    </source>
</evidence>
<keyword evidence="3" id="KW-0847">Vitamin C</keyword>
<evidence type="ECO:0000256" key="1">
    <source>
        <dbReference type="ARBA" id="ARBA00001961"/>
    </source>
</evidence>
<dbReference type="GO" id="GO:0004656">
    <property type="term" value="F:procollagen-proline 4-dioxygenase activity"/>
    <property type="evidence" value="ECO:0007669"/>
    <property type="project" value="TreeGrafter"/>
</dbReference>
<keyword evidence="5" id="KW-0560">Oxidoreductase</keyword>
<dbReference type="PANTHER" id="PTHR10869:SF244">
    <property type="entry name" value="PROLYL 4-HYDROXYLASE SUBUNIT ALPHA-2"/>
    <property type="match status" value="1"/>
</dbReference>
<evidence type="ECO:0000256" key="5">
    <source>
        <dbReference type="ARBA" id="ARBA00023002"/>
    </source>
</evidence>
<gene>
    <name evidence="8" type="primary">P4ha2_1</name>
    <name evidence="8" type="ORF">FJT64_018195</name>
</gene>
<dbReference type="GO" id="GO:0031418">
    <property type="term" value="F:L-ascorbic acid binding"/>
    <property type="evidence" value="ECO:0007669"/>
    <property type="project" value="UniProtKB-KW"/>
</dbReference>
<evidence type="ECO:0000256" key="3">
    <source>
        <dbReference type="ARBA" id="ARBA00022896"/>
    </source>
</evidence>
<evidence type="ECO:0000256" key="2">
    <source>
        <dbReference type="ARBA" id="ARBA00022723"/>
    </source>
</evidence>
<reference evidence="8 9" key="1">
    <citation type="submission" date="2019-07" db="EMBL/GenBank/DDBJ databases">
        <title>Draft genome assembly of a fouling barnacle, Amphibalanus amphitrite (Darwin, 1854): The first reference genome for Thecostraca.</title>
        <authorList>
            <person name="Kim W."/>
        </authorList>
    </citation>
    <scope>NUCLEOTIDE SEQUENCE [LARGE SCALE GENOMIC DNA]</scope>
    <source>
        <strain evidence="8">SNU_AA5</strain>
        <tissue evidence="8">Soma without cirri and trophi</tissue>
    </source>
</reference>
<feature type="domain" description="Prolyl 4-hydroxylase alpha subunit" evidence="7">
    <location>
        <begin position="27"/>
        <end position="174"/>
    </location>
</feature>
<name>A0A6A4WTU6_AMPAM</name>
<evidence type="ECO:0000313" key="9">
    <source>
        <dbReference type="Proteomes" id="UP000440578"/>
    </source>
</evidence>
<dbReference type="OrthoDB" id="420380at2759"/>
<dbReference type="InterPro" id="IPR006620">
    <property type="entry name" value="Pro_4_hyd_alph"/>
</dbReference>
<keyword evidence="2" id="KW-0479">Metal-binding</keyword>
<keyword evidence="6" id="KW-0408">Iron</keyword>
<comment type="caution">
    <text evidence="8">The sequence shown here is derived from an EMBL/GenBank/DDBJ whole genome shotgun (WGS) entry which is preliminary data.</text>
</comment>
<dbReference type="InterPro" id="IPR045054">
    <property type="entry name" value="P4HA-like"/>
</dbReference>
<dbReference type="GO" id="GO:0005783">
    <property type="term" value="C:endoplasmic reticulum"/>
    <property type="evidence" value="ECO:0007669"/>
    <property type="project" value="TreeGrafter"/>
</dbReference>
<dbReference type="SMART" id="SM00702">
    <property type="entry name" value="P4Hc"/>
    <property type="match status" value="1"/>
</dbReference>
<dbReference type="EMBL" id="VIIS01000279">
    <property type="protein sequence ID" value="KAF0310956.1"/>
    <property type="molecule type" value="Genomic_DNA"/>
</dbReference>